<sequence>MQDRWVWSKCEFSVASARRLIDDQRMPYVSTKTRWVTVVSIKVNVHAWKVKIDRLPTRINISRRGMDIDSILCLSCNAAVESVSHVFFSCHIARDVFRLISNWWDYDYIELSLYEDWFVWLLNLRISSNHKKLIKGVCFISWWYRTKASFSWVD</sequence>
<feature type="domain" description="Reverse transcriptase zinc-binding" evidence="1">
    <location>
        <begin position="12"/>
        <end position="96"/>
    </location>
</feature>
<keyword evidence="2" id="KW-0808">Transferase</keyword>
<keyword evidence="2" id="KW-0695">RNA-directed DNA polymerase</keyword>
<comment type="caution">
    <text evidence="2">The sequence shown here is derived from an EMBL/GenBank/DDBJ whole genome shotgun (WGS) entry which is preliminary data.</text>
</comment>
<accession>A0ABQ5GHL1</accession>
<gene>
    <name evidence="2" type="ORF">Tco_1041436</name>
</gene>
<reference evidence="2" key="1">
    <citation type="journal article" date="2022" name="Int. J. Mol. Sci.">
        <title>Draft Genome of Tanacetum Coccineum: Genomic Comparison of Closely Related Tanacetum-Family Plants.</title>
        <authorList>
            <person name="Yamashiro T."/>
            <person name="Shiraishi A."/>
            <person name="Nakayama K."/>
            <person name="Satake H."/>
        </authorList>
    </citation>
    <scope>NUCLEOTIDE SEQUENCE</scope>
</reference>
<evidence type="ECO:0000313" key="3">
    <source>
        <dbReference type="Proteomes" id="UP001151760"/>
    </source>
</evidence>
<name>A0ABQ5GHL1_9ASTR</name>
<dbReference type="InterPro" id="IPR026960">
    <property type="entry name" value="RVT-Znf"/>
</dbReference>
<dbReference type="EMBL" id="BQNB010018463">
    <property type="protein sequence ID" value="GJT74711.1"/>
    <property type="molecule type" value="Genomic_DNA"/>
</dbReference>
<keyword evidence="3" id="KW-1185">Reference proteome</keyword>
<protein>
    <submittedName>
        <fullName evidence="2">RNA-directed DNA polymerase, eukaryota</fullName>
    </submittedName>
</protein>
<evidence type="ECO:0000259" key="1">
    <source>
        <dbReference type="Pfam" id="PF13966"/>
    </source>
</evidence>
<reference evidence="2" key="2">
    <citation type="submission" date="2022-01" db="EMBL/GenBank/DDBJ databases">
        <authorList>
            <person name="Yamashiro T."/>
            <person name="Shiraishi A."/>
            <person name="Satake H."/>
            <person name="Nakayama K."/>
        </authorList>
    </citation>
    <scope>NUCLEOTIDE SEQUENCE</scope>
</reference>
<dbReference type="GO" id="GO:0003964">
    <property type="term" value="F:RNA-directed DNA polymerase activity"/>
    <property type="evidence" value="ECO:0007669"/>
    <property type="project" value="UniProtKB-KW"/>
</dbReference>
<proteinExistence type="predicted"/>
<dbReference type="Proteomes" id="UP001151760">
    <property type="component" value="Unassembled WGS sequence"/>
</dbReference>
<organism evidence="2 3">
    <name type="scientific">Tanacetum coccineum</name>
    <dbReference type="NCBI Taxonomy" id="301880"/>
    <lineage>
        <taxon>Eukaryota</taxon>
        <taxon>Viridiplantae</taxon>
        <taxon>Streptophyta</taxon>
        <taxon>Embryophyta</taxon>
        <taxon>Tracheophyta</taxon>
        <taxon>Spermatophyta</taxon>
        <taxon>Magnoliopsida</taxon>
        <taxon>eudicotyledons</taxon>
        <taxon>Gunneridae</taxon>
        <taxon>Pentapetalae</taxon>
        <taxon>asterids</taxon>
        <taxon>campanulids</taxon>
        <taxon>Asterales</taxon>
        <taxon>Asteraceae</taxon>
        <taxon>Asteroideae</taxon>
        <taxon>Anthemideae</taxon>
        <taxon>Anthemidinae</taxon>
        <taxon>Tanacetum</taxon>
    </lineage>
</organism>
<keyword evidence="2" id="KW-0548">Nucleotidyltransferase</keyword>
<dbReference type="Pfam" id="PF13966">
    <property type="entry name" value="zf-RVT"/>
    <property type="match status" value="1"/>
</dbReference>
<evidence type="ECO:0000313" key="2">
    <source>
        <dbReference type="EMBL" id="GJT74711.1"/>
    </source>
</evidence>